<evidence type="ECO:0008006" key="3">
    <source>
        <dbReference type="Google" id="ProtNLM"/>
    </source>
</evidence>
<dbReference type="InterPro" id="IPR011990">
    <property type="entry name" value="TPR-like_helical_dom_sf"/>
</dbReference>
<dbReference type="InterPro" id="IPR010323">
    <property type="entry name" value="DUF924"/>
</dbReference>
<dbReference type="Gene3D" id="1.20.58.320">
    <property type="entry name" value="TPR-like"/>
    <property type="match status" value="1"/>
</dbReference>
<keyword evidence="2" id="KW-1185">Reference proteome</keyword>
<dbReference type="SUPFAM" id="SSF48452">
    <property type="entry name" value="TPR-like"/>
    <property type="match status" value="1"/>
</dbReference>
<evidence type="ECO:0000313" key="2">
    <source>
        <dbReference type="Proteomes" id="UP000321085"/>
    </source>
</evidence>
<evidence type="ECO:0000313" key="1">
    <source>
        <dbReference type="EMBL" id="GEO12845.1"/>
    </source>
</evidence>
<name>A0A512BLR5_9HYPH</name>
<accession>A0A512BLR5</accession>
<dbReference type="PANTHER" id="PTHR23004">
    <property type="entry name" value="DOUBLECORTIN DOMAIN CONTAINING 2"/>
    <property type="match status" value="1"/>
</dbReference>
<dbReference type="PANTHER" id="PTHR23004:SF7">
    <property type="entry name" value="DUF924-DOMAIN-CONTAINING PROTEIN"/>
    <property type="match status" value="1"/>
</dbReference>
<dbReference type="RefSeq" id="WP_114184104.1">
    <property type="nucleotide sequence ID" value="NZ_BJYU01000003.1"/>
</dbReference>
<organism evidence="1 2">
    <name type="scientific">Microvirga aerophila</name>
    <dbReference type="NCBI Taxonomy" id="670291"/>
    <lineage>
        <taxon>Bacteria</taxon>
        <taxon>Pseudomonadati</taxon>
        <taxon>Pseudomonadota</taxon>
        <taxon>Alphaproteobacteria</taxon>
        <taxon>Hyphomicrobiales</taxon>
        <taxon>Methylobacteriaceae</taxon>
        <taxon>Microvirga</taxon>
    </lineage>
</organism>
<dbReference type="AlphaFoldDB" id="A0A512BLR5"/>
<protein>
    <recommendedName>
        <fullName evidence="3">DUF924 domain-containing protein</fullName>
    </recommendedName>
</protein>
<dbReference type="EMBL" id="BJYU01000003">
    <property type="protein sequence ID" value="GEO12845.1"/>
    <property type="molecule type" value="Genomic_DNA"/>
</dbReference>
<dbReference type="Pfam" id="PF06041">
    <property type="entry name" value="DUF924"/>
    <property type="match status" value="1"/>
</dbReference>
<comment type="caution">
    <text evidence="1">The sequence shown here is derived from an EMBL/GenBank/DDBJ whole genome shotgun (WGS) entry which is preliminary data.</text>
</comment>
<sequence>MQRIATPDEVLSFWRAAGPEKWFAKDEAFDQTCRDRFLHTYEAAARGDLNEWELTPDGALAVILLLDQFPRNMFRGKRETYKADPVAVMVADRAIEREFNTKVDPLFRRFFYLPFMHSESLRHQERSVTLNEALGDEDSIKWARHHRDIVARFGRFPHRNHILGRETTPDEDAFLKESDFRG</sequence>
<reference evidence="1 2" key="1">
    <citation type="submission" date="2019-07" db="EMBL/GenBank/DDBJ databases">
        <title>Whole genome shotgun sequence of Microvirga aerophila NBRC 106136.</title>
        <authorList>
            <person name="Hosoyama A."/>
            <person name="Uohara A."/>
            <person name="Ohji S."/>
            <person name="Ichikawa N."/>
        </authorList>
    </citation>
    <scope>NUCLEOTIDE SEQUENCE [LARGE SCALE GENOMIC DNA]</scope>
    <source>
        <strain evidence="1 2">NBRC 106136</strain>
    </source>
</reference>
<dbReference type="Proteomes" id="UP000321085">
    <property type="component" value="Unassembled WGS sequence"/>
</dbReference>
<dbReference type="Gene3D" id="1.25.40.10">
    <property type="entry name" value="Tetratricopeptide repeat domain"/>
    <property type="match status" value="1"/>
</dbReference>
<dbReference type="OrthoDB" id="7593450at2"/>
<proteinExistence type="predicted"/>
<gene>
    <name evidence="1" type="ORF">MAE02_05410</name>
</gene>